<reference evidence="1 2" key="1">
    <citation type="submission" date="2022-10" db="EMBL/GenBank/DDBJ databases">
        <title>Chitinophaga nivalis PC15 sp. nov., isolated from Pyeongchang county, South Korea.</title>
        <authorList>
            <person name="Trinh H.N."/>
        </authorList>
    </citation>
    <scope>NUCLEOTIDE SEQUENCE [LARGE SCALE GENOMIC DNA]</scope>
    <source>
        <strain evidence="1 2">PC14</strain>
    </source>
</reference>
<comment type="caution">
    <text evidence="1">The sequence shown here is derived from an EMBL/GenBank/DDBJ whole genome shotgun (WGS) entry which is preliminary data.</text>
</comment>
<accession>A0ABT3IJ34</accession>
<name>A0ABT3IJ34_9BACT</name>
<dbReference type="RefSeq" id="WP_264729455.1">
    <property type="nucleotide sequence ID" value="NZ_JAPDNR010000001.1"/>
</dbReference>
<evidence type="ECO:0000313" key="2">
    <source>
        <dbReference type="Proteomes" id="UP001207742"/>
    </source>
</evidence>
<dbReference type="EMBL" id="JAPDNS010000001">
    <property type="protein sequence ID" value="MCW3483936.1"/>
    <property type="molecule type" value="Genomic_DNA"/>
</dbReference>
<keyword evidence="2" id="KW-1185">Reference proteome</keyword>
<organism evidence="1 2">
    <name type="scientific">Chitinophaga nivalis</name>
    <dbReference type="NCBI Taxonomy" id="2991709"/>
    <lineage>
        <taxon>Bacteria</taxon>
        <taxon>Pseudomonadati</taxon>
        <taxon>Bacteroidota</taxon>
        <taxon>Chitinophagia</taxon>
        <taxon>Chitinophagales</taxon>
        <taxon>Chitinophagaceae</taxon>
        <taxon>Chitinophaga</taxon>
    </lineage>
</organism>
<sequence>MNSTPLTAAMAAVSGISYTKAHNATLVIPEMVIKLPGIGWLDKVDD</sequence>
<dbReference type="Proteomes" id="UP001207742">
    <property type="component" value="Unassembled WGS sequence"/>
</dbReference>
<proteinExistence type="predicted"/>
<protein>
    <submittedName>
        <fullName evidence="1">Uncharacterized protein</fullName>
    </submittedName>
</protein>
<evidence type="ECO:0000313" key="1">
    <source>
        <dbReference type="EMBL" id="MCW3483936.1"/>
    </source>
</evidence>
<gene>
    <name evidence="1" type="ORF">OL497_08530</name>
</gene>